<keyword evidence="6" id="KW-1185">Reference proteome</keyword>
<feature type="domain" description="FLYWCH-type" evidence="4">
    <location>
        <begin position="15"/>
        <end position="77"/>
    </location>
</feature>
<dbReference type="Proteomes" id="UP001431783">
    <property type="component" value="Unassembled WGS sequence"/>
</dbReference>
<organism evidence="5 6">
    <name type="scientific">Henosepilachna vigintioctopunctata</name>
    <dbReference type="NCBI Taxonomy" id="420089"/>
    <lineage>
        <taxon>Eukaryota</taxon>
        <taxon>Metazoa</taxon>
        <taxon>Ecdysozoa</taxon>
        <taxon>Arthropoda</taxon>
        <taxon>Hexapoda</taxon>
        <taxon>Insecta</taxon>
        <taxon>Pterygota</taxon>
        <taxon>Neoptera</taxon>
        <taxon>Endopterygota</taxon>
        <taxon>Coleoptera</taxon>
        <taxon>Polyphaga</taxon>
        <taxon>Cucujiformia</taxon>
        <taxon>Coccinelloidea</taxon>
        <taxon>Coccinellidae</taxon>
        <taxon>Epilachninae</taxon>
        <taxon>Epilachnini</taxon>
        <taxon>Henosepilachna</taxon>
    </lineage>
</organism>
<evidence type="ECO:0000313" key="5">
    <source>
        <dbReference type="EMBL" id="KAK9884690.1"/>
    </source>
</evidence>
<evidence type="ECO:0000256" key="2">
    <source>
        <dbReference type="ARBA" id="ARBA00022771"/>
    </source>
</evidence>
<evidence type="ECO:0000259" key="4">
    <source>
        <dbReference type="Pfam" id="PF04500"/>
    </source>
</evidence>
<dbReference type="InterPro" id="IPR007588">
    <property type="entry name" value="Znf_FLYWCH"/>
</dbReference>
<sequence length="101" mass="11762">MNIRITQFFISGTIYVTSGLKYPKLVLDKYVFTVTVKYENKTQWTCSRNNSRKHEKRCGARLVTCGKTVHLLNKHNHDPVVDDKELRKMIPQLVTIIRGVQ</sequence>
<dbReference type="EMBL" id="JARQZJ010000093">
    <property type="protein sequence ID" value="KAK9884690.1"/>
    <property type="molecule type" value="Genomic_DNA"/>
</dbReference>
<dbReference type="AlphaFoldDB" id="A0AAW1UXJ2"/>
<reference evidence="5 6" key="1">
    <citation type="submission" date="2023-03" db="EMBL/GenBank/DDBJ databases">
        <title>Genome insight into feeding habits of ladybird beetles.</title>
        <authorList>
            <person name="Li H.-S."/>
            <person name="Huang Y.-H."/>
            <person name="Pang H."/>
        </authorList>
    </citation>
    <scope>NUCLEOTIDE SEQUENCE [LARGE SCALE GENOMIC DNA]</scope>
    <source>
        <strain evidence="5">SYSU_2023b</strain>
        <tissue evidence="5">Whole body</tissue>
    </source>
</reference>
<dbReference type="Pfam" id="PF04500">
    <property type="entry name" value="FLYWCH"/>
    <property type="match status" value="1"/>
</dbReference>
<evidence type="ECO:0000313" key="6">
    <source>
        <dbReference type="Proteomes" id="UP001431783"/>
    </source>
</evidence>
<keyword evidence="2" id="KW-0863">Zinc-finger</keyword>
<gene>
    <name evidence="5" type="ORF">WA026_007535</name>
</gene>
<comment type="caution">
    <text evidence="5">The sequence shown here is derived from an EMBL/GenBank/DDBJ whole genome shotgun (WGS) entry which is preliminary data.</text>
</comment>
<evidence type="ECO:0000256" key="1">
    <source>
        <dbReference type="ARBA" id="ARBA00022723"/>
    </source>
</evidence>
<protein>
    <recommendedName>
        <fullName evidence="4">FLYWCH-type domain-containing protein</fullName>
    </recommendedName>
</protein>
<keyword evidence="3" id="KW-0862">Zinc</keyword>
<dbReference type="Gene3D" id="2.20.25.240">
    <property type="match status" value="1"/>
</dbReference>
<accession>A0AAW1UXJ2</accession>
<evidence type="ECO:0000256" key="3">
    <source>
        <dbReference type="ARBA" id="ARBA00022833"/>
    </source>
</evidence>
<proteinExistence type="predicted"/>
<name>A0AAW1UXJ2_9CUCU</name>
<keyword evidence="1" id="KW-0479">Metal-binding</keyword>
<dbReference type="GO" id="GO:0008270">
    <property type="term" value="F:zinc ion binding"/>
    <property type="evidence" value="ECO:0007669"/>
    <property type="project" value="UniProtKB-KW"/>
</dbReference>